<dbReference type="SUPFAM" id="SSF52266">
    <property type="entry name" value="SGNH hydrolase"/>
    <property type="match status" value="1"/>
</dbReference>
<dbReference type="GO" id="GO:0019867">
    <property type="term" value="C:outer membrane"/>
    <property type="evidence" value="ECO:0007669"/>
    <property type="project" value="InterPro"/>
</dbReference>
<feature type="chain" id="PRO_5018171526" evidence="5">
    <location>
        <begin position="23"/>
        <end position="604"/>
    </location>
</feature>
<feature type="domain" description="Autotransporter" evidence="6">
    <location>
        <begin position="331"/>
        <end position="604"/>
    </location>
</feature>
<evidence type="ECO:0000256" key="5">
    <source>
        <dbReference type="SAM" id="SignalP"/>
    </source>
</evidence>
<evidence type="ECO:0000313" key="8">
    <source>
        <dbReference type="Proteomes" id="UP000269708"/>
    </source>
</evidence>
<dbReference type="Gene3D" id="2.40.128.130">
    <property type="entry name" value="Autotransporter beta-domain"/>
    <property type="match status" value="1"/>
</dbReference>
<dbReference type="SUPFAM" id="SSF103515">
    <property type="entry name" value="Autotransporter"/>
    <property type="match status" value="1"/>
</dbReference>
<protein>
    <submittedName>
        <fullName evidence="7">Outer membrane lipase/esterase</fullName>
    </submittedName>
</protein>
<dbReference type="EMBL" id="RKQN01000001">
    <property type="protein sequence ID" value="RPE80902.1"/>
    <property type="molecule type" value="Genomic_DNA"/>
</dbReference>
<feature type="active site" description="Nucleophile" evidence="4">
    <location>
        <position position="34"/>
    </location>
</feature>
<accession>A0A3N4VD09</accession>
<dbReference type="PROSITE" id="PS51208">
    <property type="entry name" value="AUTOTRANSPORTER"/>
    <property type="match status" value="1"/>
</dbReference>
<sequence length="604" mass="63029">MTKPVRTLLAAALALATAPAFAQTYSQTIFFGDSLTDSGYFRPVLVAANPSAAILGRFTTNPGLVWAEYLAGRYGTDATSVNQGGSNYAIGGALVATDRPGLLPTLSLRTQIGNHLAANGGRADAHALYTVWGGANDLFAAAANPAQAQAIVGAAVTAQVGNVMTLQNAGARYVLVPNIPDLGITPQFRAQGAAAQAQGTALATAYNDALFGGLAAAGARVIPLDTFHLLQEIAADPAPYGIVNVTGTACQPQVTAQSLTCNPATYAAPNAPDTYLFADGVHPSSKAHAVMADYAVSVLEAPRQLAVLPHSAATVGRARADRVAAQLQARPEGAGARWWADVRGDSQRYGDGDLYDGMGPTLSFGVDWASGRLVYGGFVGYGRQKLDWGRNGGEFDQDDTSLGGYLGWSGGAAWVDAQLSYTRLGFDVERRVVLGPTSRTHRGSPDGSNLSAAVNAGWNFGEGALRHGPVVGLLSQRIEVDGYAEDSAESTALAFPKQEFDSLIGSVGWQVDYAHGAHLRPYAKLTYDHEFEDGEDQAYAQLRSVPGLAPYAVPGLEFDRDYGTLSFGARSTLFGLNADVGTRVTVGQKGGNDATVYLSLGGSF</sequence>
<proteinExistence type="inferred from homology"/>
<dbReference type="Pfam" id="PF03797">
    <property type="entry name" value="Autotransporter"/>
    <property type="match status" value="1"/>
</dbReference>
<dbReference type="Gene3D" id="3.40.50.1110">
    <property type="entry name" value="SGNH hydrolase"/>
    <property type="match status" value="1"/>
</dbReference>
<keyword evidence="8" id="KW-1185">Reference proteome</keyword>
<feature type="active site" evidence="4">
    <location>
        <position position="279"/>
    </location>
</feature>
<dbReference type="CDD" id="cd01847">
    <property type="entry name" value="Triacylglycerol_lipase_like"/>
    <property type="match status" value="1"/>
</dbReference>
<dbReference type="PIRSF" id="PIRSF037375">
    <property type="entry name" value="Autotrns_EstA"/>
    <property type="match status" value="1"/>
</dbReference>
<dbReference type="OrthoDB" id="5292073at2"/>
<dbReference type="SMART" id="SM00869">
    <property type="entry name" value="Autotransporter"/>
    <property type="match status" value="1"/>
</dbReference>
<feature type="active site" evidence="4">
    <location>
        <position position="282"/>
    </location>
</feature>
<organism evidence="7 8">
    <name type="scientific">Vulcaniibacterium tengchongense</name>
    <dbReference type="NCBI Taxonomy" id="1273429"/>
    <lineage>
        <taxon>Bacteria</taxon>
        <taxon>Pseudomonadati</taxon>
        <taxon>Pseudomonadota</taxon>
        <taxon>Gammaproteobacteria</taxon>
        <taxon>Lysobacterales</taxon>
        <taxon>Lysobacteraceae</taxon>
        <taxon>Vulcaniibacterium</taxon>
    </lineage>
</organism>
<dbReference type="Pfam" id="PF00657">
    <property type="entry name" value="Lipase_GDSL"/>
    <property type="match status" value="1"/>
</dbReference>
<name>A0A3N4VD09_9GAMM</name>
<evidence type="ECO:0000256" key="2">
    <source>
        <dbReference type="ARBA" id="ARBA00022729"/>
    </source>
</evidence>
<gene>
    <name evidence="7" type="ORF">EDC50_0068</name>
</gene>
<keyword evidence="2 5" id="KW-0732">Signal</keyword>
<dbReference type="NCBIfam" id="TIGR01414">
    <property type="entry name" value="autotrans_barl"/>
    <property type="match status" value="1"/>
</dbReference>
<dbReference type="GO" id="GO:0016788">
    <property type="term" value="F:hydrolase activity, acting on ester bonds"/>
    <property type="evidence" value="ECO:0007669"/>
    <property type="project" value="InterPro"/>
</dbReference>
<evidence type="ECO:0000313" key="7">
    <source>
        <dbReference type="EMBL" id="RPE80902.1"/>
    </source>
</evidence>
<evidence type="ECO:0000256" key="3">
    <source>
        <dbReference type="ARBA" id="ARBA00022801"/>
    </source>
</evidence>
<evidence type="ECO:0000256" key="1">
    <source>
        <dbReference type="ARBA" id="ARBA00008668"/>
    </source>
</evidence>
<dbReference type="InterPro" id="IPR001087">
    <property type="entry name" value="GDSL"/>
</dbReference>
<comment type="similarity">
    <text evidence="1">Belongs to the 'GDSL' lipolytic enzyme family.</text>
</comment>
<reference evidence="7 8" key="1">
    <citation type="submission" date="2018-11" db="EMBL/GenBank/DDBJ databases">
        <title>Genomic Encyclopedia of Type Strains, Phase IV (KMG-IV): sequencing the most valuable type-strain genomes for metagenomic binning, comparative biology and taxonomic classification.</title>
        <authorList>
            <person name="Goeker M."/>
        </authorList>
    </citation>
    <scope>NUCLEOTIDE SEQUENCE [LARGE SCALE GENOMIC DNA]</scope>
    <source>
        <strain evidence="7 8">DSM 25623</strain>
    </source>
</reference>
<dbReference type="PANTHER" id="PTHR45648">
    <property type="entry name" value="GDSL LIPASE/ACYLHYDROLASE FAMILY PROTEIN (AFU_ORTHOLOGUE AFUA_4G14700)"/>
    <property type="match status" value="1"/>
</dbReference>
<dbReference type="InterPro" id="IPR036709">
    <property type="entry name" value="Autotransporte_beta_dom_sf"/>
</dbReference>
<evidence type="ECO:0000256" key="4">
    <source>
        <dbReference type="PIRSR" id="PIRSR037375-1"/>
    </source>
</evidence>
<dbReference type="InterPro" id="IPR005546">
    <property type="entry name" value="Autotransporte_beta"/>
</dbReference>
<feature type="signal peptide" evidence="5">
    <location>
        <begin position="1"/>
        <end position="22"/>
    </location>
</feature>
<dbReference type="InterPro" id="IPR051058">
    <property type="entry name" value="GDSL_Est/Lipase"/>
</dbReference>
<dbReference type="InterPro" id="IPR017186">
    <property type="entry name" value="Lipase_autotranspt_EstA"/>
</dbReference>
<dbReference type="PANTHER" id="PTHR45648:SF22">
    <property type="entry name" value="GDSL LIPASE_ACYLHYDROLASE FAMILY PROTEIN (AFU_ORTHOLOGUE AFUA_4G14700)"/>
    <property type="match status" value="1"/>
</dbReference>
<comment type="caution">
    <text evidence="7">The sequence shown here is derived from an EMBL/GenBank/DDBJ whole genome shotgun (WGS) entry which is preliminary data.</text>
</comment>
<dbReference type="InterPro" id="IPR036514">
    <property type="entry name" value="SGNH_hydro_sf"/>
</dbReference>
<evidence type="ECO:0000259" key="6">
    <source>
        <dbReference type="PROSITE" id="PS51208"/>
    </source>
</evidence>
<dbReference type="AlphaFoldDB" id="A0A3N4VD09"/>
<dbReference type="InterPro" id="IPR006315">
    <property type="entry name" value="OM_autotransptr_brl_dom"/>
</dbReference>
<dbReference type="Proteomes" id="UP000269708">
    <property type="component" value="Unassembled WGS sequence"/>
</dbReference>
<keyword evidence="3" id="KW-0378">Hydrolase</keyword>